<evidence type="ECO:0000259" key="1">
    <source>
        <dbReference type="Pfam" id="PF01609"/>
    </source>
</evidence>
<organism evidence="2 3">
    <name type="scientific">Aquabacter spiritensis</name>
    <dbReference type="NCBI Taxonomy" id="933073"/>
    <lineage>
        <taxon>Bacteria</taxon>
        <taxon>Pseudomonadati</taxon>
        <taxon>Pseudomonadota</taxon>
        <taxon>Alphaproteobacteria</taxon>
        <taxon>Hyphomicrobiales</taxon>
        <taxon>Xanthobacteraceae</taxon>
        <taxon>Aquabacter</taxon>
    </lineage>
</organism>
<evidence type="ECO:0000313" key="2">
    <source>
        <dbReference type="EMBL" id="TCT00455.1"/>
    </source>
</evidence>
<dbReference type="Proteomes" id="UP000294664">
    <property type="component" value="Unassembled WGS sequence"/>
</dbReference>
<accession>A0A4R3LPI7</accession>
<dbReference type="Pfam" id="PF01609">
    <property type="entry name" value="DDE_Tnp_1"/>
    <property type="match status" value="1"/>
</dbReference>
<sequence length="294" mass="32371">MFGWVLNLVAGRGLVKGERIGVDGSTMEANAALRTIVRRDSGETYRAMLTRMAQESGIETPTIDDLIRLDRKRKGKKLSNEDWTSPTDPDARIARMKDGTTHLAYKPEHAVDLDTGIIVAAPIHPADEGDTTTLDPTLEAAARNLADIGLAPTPEAPCELVADKGYHSREGLKDLDGGVRKTRIAEPKPSKGYLRWHGDEAAREAVYANRARLKSGIGRDAMRRRGEMVERSFAHVLDRGGMRRAWLRGRENVHKRYLIHVAGFNLGILMRALLGYGTPREVASAKDVSIGTET</sequence>
<dbReference type="AlphaFoldDB" id="A0A4R3LPI7"/>
<dbReference type="RefSeq" id="WP_207916171.1">
    <property type="nucleotide sequence ID" value="NZ_SMAI01000026.1"/>
</dbReference>
<feature type="domain" description="Transposase IS4-like" evidence="1">
    <location>
        <begin position="95"/>
        <end position="260"/>
    </location>
</feature>
<reference evidence="2 3" key="1">
    <citation type="submission" date="2019-03" db="EMBL/GenBank/DDBJ databases">
        <title>Genomic Encyclopedia of Type Strains, Phase IV (KMG-IV): sequencing the most valuable type-strain genomes for metagenomic binning, comparative biology and taxonomic classification.</title>
        <authorList>
            <person name="Goeker M."/>
        </authorList>
    </citation>
    <scope>NUCLEOTIDE SEQUENCE [LARGE SCALE GENOMIC DNA]</scope>
    <source>
        <strain evidence="2 3">DSM 9035</strain>
    </source>
</reference>
<dbReference type="GO" id="GO:0004803">
    <property type="term" value="F:transposase activity"/>
    <property type="evidence" value="ECO:0007669"/>
    <property type="project" value="InterPro"/>
</dbReference>
<protein>
    <submittedName>
        <fullName evidence="2">DDE family transposase</fullName>
    </submittedName>
</protein>
<name>A0A4R3LPI7_9HYPH</name>
<dbReference type="GO" id="GO:0006313">
    <property type="term" value="P:DNA transposition"/>
    <property type="evidence" value="ECO:0007669"/>
    <property type="project" value="InterPro"/>
</dbReference>
<dbReference type="InterPro" id="IPR002559">
    <property type="entry name" value="Transposase_11"/>
</dbReference>
<keyword evidence="3" id="KW-1185">Reference proteome</keyword>
<dbReference type="PANTHER" id="PTHR33408:SF4">
    <property type="entry name" value="TRANSPOSASE DDE DOMAIN-CONTAINING PROTEIN"/>
    <property type="match status" value="1"/>
</dbReference>
<comment type="caution">
    <text evidence="2">The sequence shown here is derived from an EMBL/GenBank/DDBJ whole genome shotgun (WGS) entry which is preliminary data.</text>
</comment>
<dbReference type="EMBL" id="SMAI01000026">
    <property type="protein sequence ID" value="TCT00455.1"/>
    <property type="molecule type" value="Genomic_DNA"/>
</dbReference>
<dbReference type="GO" id="GO:0003677">
    <property type="term" value="F:DNA binding"/>
    <property type="evidence" value="ECO:0007669"/>
    <property type="project" value="InterPro"/>
</dbReference>
<dbReference type="PANTHER" id="PTHR33408">
    <property type="entry name" value="TRANSPOSASE"/>
    <property type="match status" value="1"/>
</dbReference>
<evidence type="ECO:0000313" key="3">
    <source>
        <dbReference type="Proteomes" id="UP000294664"/>
    </source>
</evidence>
<gene>
    <name evidence="2" type="ORF">EDC64_12613</name>
</gene>
<proteinExistence type="predicted"/>